<sequence length="823" mass="87939">MVEDQHVHHRGLDNGRADALRAEQEYVDLLYARLDELRARTSRGLSDALARGGGGGYAARTEREARADENATRLARLSAVENGLCFGRIDLAGGAPQAAETRYIGRIGLRDEDHEPILIDWRAPAARPFYAAAPASPGGLVRRRHLHVRDREVVGLDDEVFDLDGLSEDDRRSLVGEAALLAALSRGRTGRMGDIVATIQAEQDRVIRAALPGALVVQGGPGTGKTVAALHRAAYLLYTHRAVLERRGVLVVGPNPTFLRYIGRVLPSLGETDVVVQTVGQLHPGVAATAEDDDAAAAVKGSLRMAAVLEAAVADRQRVPEEGLAVRADGVDLRVPRETCERLRDRARGLGLPHNRARKLFVNEMLWELARAQDAWLEESLREAEELLEAAGDTGRSELEDPDARLRTDEDTAYARETLWADAAVRAALDGLWPLLTPERLVGELLSDPGLLASAAAGAAHLPDGPGPAEEEWRALLRPAHAPWTTGDVPLLDEAAELLGTDDSEERAHERAERHKREEFERYAQGVLEYTGLYEAGMLDAAGLADRQERGPAGTTAERAAADRTWAYGHVIVDEAQELSEMAWRTVMRRVPAKSLTVVGDLAQTGSAAGARSWQDMLGRYVGVRLHEEHLLVNYRTPAEIMAVAADVLAEIAPDQRVPESVRDGGAPPRAVRVAAEGEAASGAGAEPTGAEGADGIAERLPSLVAEELEQIGEGRLAVITPAARHAEVAALLPEAAAEAGPDALDHPVAVLTPTGSKGLEFDSVVLVDPSGILAASASGGRDLYVAVTRATRRLTVVHEGDLPGMLARLHTGDGTETASAAR</sequence>
<accession>A0ABP9GEC2</accession>
<feature type="domain" description="UvrD-like helicase ATP-binding" evidence="7">
    <location>
        <begin position="198"/>
        <end position="638"/>
    </location>
</feature>
<dbReference type="EMBL" id="BAABIK010000002">
    <property type="protein sequence ID" value="GAA4929234.1"/>
    <property type="molecule type" value="Genomic_DNA"/>
</dbReference>
<evidence type="ECO:0000256" key="2">
    <source>
        <dbReference type="ARBA" id="ARBA00022801"/>
    </source>
</evidence>
<proteinExistence type="predicted"/>
<dbReference type="PANTHER" id="PTHR11070">
    <property type="entry name" value="UVRD / RECB / PCRA DNA HELICASE FAMILY MEMBER"/>
    <property type="match status" value="1"/>
</dbReference>
<dbReference type="InterPro" id="IPR027785">
    <property type="entry name" value="UvrD-like_helicase_C"/>
</dbReference>
<dbReference type="PROSITE" id="PS51198">
    <property type="entry name" value="UVRD_HELICASE_ATP_BIND"/>
    <property type="match status" value="1"/>
</dbReference>
<dbReference type="InterPro" id="IPR000212">
    <property type="entry name" value="DNA_helicase_UvrD/REP"/>
</dbReference>
<keyword evidence="1 5" id="KW-0547">Nucleotide-binding</keyword>
<evidence type="ECO:0000256" key="4">
    <source>
        <dbReference type="ARBA" id="ARBA00022840"/>
    </source>
</evidence>
<keyword evidence="9" id="KW-1185">Reference proteome</keyword>
<protein>
    <submittedName>
        <fullName evidence="8">AAA family ATPase</fullName>
    </submittedName>
</protein>
<dbReference type="PANTHER" id="PTHR11070:SF45">
    <property type="entry name" value="DNA 3'-5' HELICASE"/>
    <property type="match status" value="1"/>
</dbReference>
<dbReference type="Proteomes" id="UP001499993">
    <property type="component" value="Unassembled WGS sequence"/>
</dbReference>
<evidence type="ECO:0000259" key="7">
    <source>
        <dbReference type="PROSITE" id="PS51198"/>
    </source>
</evidence>
<gene>
    <name evidence="8" type="ORF">GCM10023224_05900</name>
</gene>
<keyword evidence="4 5" id="KW-0067">ATP-binding</keyword>
<evidence type="ECO:0000256" key="1">
    <source>
        <dbReference type="ARBA" id="ARBA00022741"/>
    </source>
</evidence>
<dbReference type="InterPro" id="IPR027417">
    <property type="entry name" value="P-loop_NTPase"/>
</dbReference>
<name>A0ABP9GEC2_9ACTN</name>
<reference evidence="9" key="1">
    <citation type="journal article" date="2019" name="Int. J. Syst. Evol. Microbiol.">
        <title>The Global Catalogue of Microorganisms (GCM) 10K type strain sequencing project: providing services to taxonomists for standard genome sequencing and annotation.</title>
        <authorList>
            <consortium name="The Broad Institute Genomics Platform"/>
            <consortium name="The Broad Institute Genome Sequencing Center for Infectious Disease"/>
            <person name="Wu L."/>
            <person name="Ma J."/>
        </authorList>
    </citation>
    <scope>NUCLEOTIDE SEQUENCE [LARGE SCALE GENOMIC DNA]</scope>
    <source>
        <strain evidence="9">JCM 18123</strain>
    </source>
</reference>
<feature type="region of interest" description="Disordered" evidence="6">
    <location>
        <begin position="675"/>
        <end position="694"/>
    </location>
</feature>
<dbReference type="RefSeq" id="WP_345555360.1">
    <property type="nucleotide sequence ID" value="NZ_BAABIK010000002.1"/>
</dbReference>
<comment type="caution">
    <text evidence="8">The sequence shown here is derived from an EMBL/GenBank/DDBJ whole genome shotgun (WGS) entry which is preliminary data.</text>
</comment>
<keyword evidence="3 5" id="KW-0347">Helicase</keyword>
<dbReference type="Pfam" id="PF13538">
    <property type="entry name" value="UvrD_C_2"/>
    <property type="match status" value="1"/>
</dbReference>
<dbReference type="Gene3D" id="3.40.50.300">
    <property type="entry name" value="P-loop containing nucleotide triphosphate hydrolases"/>
    <property type="match status" value="3"/>
</dbReference>
<dbReference type="SUPFAM" id="SSF52540">
    <property type="entry name" value="P-loop containing nucleoside triphosphate hydrolases"/>
    <property type="match status" value="1"/>
</dbReference>
<feature type="binding site" evidence="5">
    <location>
        <begin position="219"/>
        <end position="226"/>
    </location>
    <ligand>
        <name>ATP</name>
        <dbReference type="ChEBI" id="CHEBI:30616"/>
    </ligand>
</feature>
<evidence type="ECO:0000313" key="9">
    <source>
        <dbReference type="Proteomes" id="UP001499993"/>
    </source>
</evidence>
<evidence type="ECO:0000256" key="5">
    <source>
        <dbReference type="PROSITE-ProRule" id="PRU00560"/>
    </source>
</evidence>
<organism evidence="8 9">
    <name type="scientific">Streptomonospora halophila</name>
    <dbReference type="NCBI Taxonomy" id="427369"/>
    <lineage>
        <taxon>Bacteria</taxon>
        <taxon>Bacillati</taxon>
        <taxon>Actinomycetota</taxon>
        <taxon>Actinomycetes</taxon>
        <taxon>Streptosporangiales</taxon>
        <taxon>Nocardiopsidaceae</taxon>
        <taxon>Streptomonospora</taxon>
    </lineage>
</organism>
<keyword evidence="2 5" id="KW-0378">Hydrolase</keyword>
<evidence type="ECO:0000313" key="8">
    <source>
        <dbReference type="EMBL" id="GAA4929234.1"/>
    </source>
</evidence>
<evidence type="ECO:0000256" key="6">
    <source>
        <dbReference type="SAM" id="MobiDB-lite"/>
    </source>
</evidence>
<evidence type="ECO:0000256" key="3">
    <source>
        <dbReference type="ARBA" id="ARBA00022806"/>
    </source>
</evidence>
<dbReference type="InterPro" id="IPR014016">
    <property type="entry name" value="UvrD-like_ATP-bd"/>
</dbReference>